<evidence type="ECO:0000256" key="1">
    <source>
        <dbReference type="SAM" id="MobiDB-lite"/>
    </source>
</evidence>
<evidence type="ECO:0000313" key="2">
    <source>
        <dbReference type="EMBL" id="MPC09698.1"/>
    </source>
</evidence>
<dbReference type="Proteomes" id="UP000324222">
    <property type="component" value="Unassembled WGS sequence"/>
</dbReference>
<dbReference type="EMBL" id="VSRR010000080">
    <property type="protein sequence ID" value="MPC09698.1"/>
    <property type="molecule type" value="Genomic_DNA"/>
</dbReference>
<protein>
    <submittedName>
        <fullName evidence="2">Uncharacterized protein</fullName>
    </submittedName>
</protein>
<organism evidence="2 3">
    <name type="scientific">Portunus trituberculatus</name>
    <name type="common">Swimming crab</name>
    <name type="synonym">Neptunus trituberculatus</name>
    <dbReference type="NCBI Taxonomy" id="210409"/>
    <lineage>
        <taxon>Eukaryota</taxon>
        <taxon>Metazoa</taxon>
        <taxon>Ecdysozoa</taxon>
        <taxon>Arthropoda</taxon>
        <taxon>Crustacea</taxon>
        <taxon>Multicrustacea</taxon>
        <taxon>Malacostraca</taxon>
        <taxon>Eumalacostraca</taxon>
        <taxon>Eucarida</taxon>
        <taxon>Decapoda</taxon>
        <taxon>Pleocyemata</taxon>
        <taxon>Brachyura</taxon>
        <taxon>Eubrachyura</taxon>
        <taxon>Portunoidea</taxon>
        <taxon>Portunidae</taxon>
        <taxon>Portuninae</taxon>
        <taxon>Portunus</taxon>
    </lineage>
</organism>
<feature type="region of interest" description="Disordered" evidence="1">
    <location>
        <begin position="99"/>
        <end position="119"/>
    </location>
</feature>
<proteinExistence type="predicted"/>
<accession>A0A5B7CKP1</accession>
<keyword evidence="3" id="KW-1185">Reference proteome</keyword>
<dbReference type="AlphaFoldDB" id="A0A5B7CKP1"/>
<gene>
    <name evidence="2" type="ORF">E2C01_002316</name>
</gene>
<evidence type="ECO:0000313" key="3">
    <source>
        <dbReference type="Proteomes" id="UP000324222"/>
    </source>
</evidence>
<sequence length="245" mass="26672">MESVTPAIEDSVDTMRHDVEMYMKAVNILWLTVQGKDTNPTNSRNMHRLNIYTTHEFDKFNATVYVKPIELCRDYMEGQAASSTKEQCHIHPLSVSESAVAGDNGSSNNPSAMDSLGGTGSRSDARVCGGSLMIQSKVGWDVAGFMVWDVIVPGRSVTLLADTFFFTFLGNSLRRSPAAPATAGNRSILLESDLSVCLLERLLGVDRTLVTFFVDGTTTGDFGCTYRSQEAAVVMILSPGLLWLA</sequence>
<reference evidence="2 3" key="1">
    <citation type="submission" date="2019-05" db="EMBL/GenBank/DDBJ databases">
        <title>Another draft genome of Portunus trituberculatus and its Hox gene families provides insights of decapod evolution.</title>
        <authorList>
            <person name="Jeong J.-H."/>
            <person name="Song I."/>
            <person name="Kim S."/>
            <person name="Choi T."/>
            <person name="Kim D."/>
            <person name="Ryu S."/>
            <person name="Kim W."/>
        </authorList>
    </citation>
    <scope>NUCLEOTIDE SEQUENCE [LARGE SCALE GENOMIC DNA]</scope>
    <source>
        <tissue evidence="2">Muscle</tissue>
    </source>
</reference>
<comment type="caution">
    <text evidence="2">The sequence shown here is derived from an EMBL/GenBank/DDBJ whole genome shotgun (WGS) entry which is preliminary data.</text>
</comment>
<name>A0A5B7CKP1_PORTR</name>